<dbReference type="PANTHER" id="PTHR38765">
    <property type="entry name" value="DUF484 DOMAIN-CONTAINING PROTEIN"/>
    <property type="match status" value="1"/>
</dbReference>
<dbReference type="RefSeq" id="WP_150090711.1">
    <property type="nucleotide sequence ID" value="NZ_JBFUOH010000052.1"/>
</dbReference>
<dbReference type="Pfam" id="PF04340">
    <property type="entry name" value="DUF484"/>
    <property type="match status" value="1"/>
</dbReference>
<dbReference type="InterPro" id="IPR029016">
    <property type="entry name" value="GAF-like_dom_sf"/>
</dbReference>
<gene>
    <name evidence="3" type="ORF">F2Q65_04085</name>
</gene>
<evidence type="ECO:0000256" key="2">
    <source>
        <dbReference type="SAM" id="MobiDB-lite"/>
    </source>
</evidence>
<feature type="region of interest" description="Disordered" evidence="2">
    <location>
        <begin position="226"/>
        <end position="246"/>
    </location>
</feature>
<organism evidence="3 4">
    <name type="scientific">Thiohalocapsa marina</name>
    <dbReference type="NCBI Taxonomy" id="424902"/>
    <lineage>
        <taxon>Bacteria</taxon>
        <taxon>Pseudomonadati</taxon>
        <taxon>Pseudomonadota</taxon>
        <taxon>Gammaproteobacteria</taxon>
        <taxon>Chromatiales</taxon>
        <taxon>Chromatiaceae</taxon>
        <taxon>Thiohalocapsa</taxon>
    </lineage>
</organism>
<dbReference type="PANTHER" id="PTHR38765:SF1">
    <property type="entry name" value="DUF484 DOMAIN-CONTAINING PROTEIN"/>
    <property type="match status" value="1"/>
</dbReference>
<protein>
    <submittedName>
        <fullName evidence="3">DUF484 family protein</fullName>
    </submittedName>
</protein>
<dbReference type="EMBL" id="VWXX01000004">
    <property type="protein sequence ID" value="KAA6186563.1"/>
    <property type="molecule type" value="Genomic_DNA"/>
</dbReference>
<sequence length="246" mass="26301">MSASPEAGPVVDALQDQAVADYLRQHPDFLQRHPDVLAALSLVHGVDGAVSLLERQVRVLREQLSAEQARLDQLVARAHDNQRLANRLHELTLRLILARDLPQAHAALEESLRAEFSADAVVLKLFPVDLAQHAGDPLVSAFLDFIDQDRCLCGPLQGPQFEQLFGDAPAPIQSAALIPLRGRGQSGVLAIGSRDPAHFSHDMGTDLLERLGAIASARLAALVEDDTGTRGGPETQPAVAPGAADN</sequence>
<dbReference type="AlphaFoldDB" id="A0A5M8FNR1"/>
<dbReference type="Proteomes" id="UP000322981">
    <property type="component" value="Unassembled WGS sequence"/>
</dbReference>
<evidence type="ECO:0000313" key="3">
    <source>
        <dbReference type="EMBL" id="KAA6186563.1"/>
    </source>
</evidence>
<accession>A0A5M8FNR1</accession>
<name>A0A5M8FNR1_9GAMM</name>
<proteinExistence type="predicted"/>
<dbReference type="Gene3D" id="3.30.450.40">
    <property type="match status" value="1"/>
</dbReference>
<keyword evidence="4" id="KW-1185">Reference proteome</keyword>
<dbReference type="OrthoDB" id="8525200at2"/>
<dbReference type="InterPro" id="IPR007435">
    <property type="entry name" value="DUF484"/>
</dbReference>
<comment type="caution">
    <text evidence="3">The sequence shown here is derived from an EMBL/GenBank/DDBJ whole genome shotgun (WGS) entry which is preliminary data.</text>
</comment>
<evidence type="ECO:0000313" key="4">
    <source>
        <dbReference type="Proteomes" id="UP000322981"/>
    </source>
</evidence>
<keyword evidence="1" id="KW-0175">Coiled coil</keyword>
<feature type="coiled-coil region" evidence="1">
    <location>
        <begin position="50"/>
        <end position="77"/>
    </location>
</feature>
<reference evidence="3 4" key="1">
    <citation type="submission" date="2019-09" db="EMBL/GenBank/DDBJ databases">
        <title>Whole-genome sequence of the purple sulfur bacterium Thiohalocapsa marina DSM 19078.</title>
        <authorList>
            <person name="Kyndt J.A."/>
            <person name="Meyer T.E."/>
        </authorList>
    </citation>
    <scope>NUCLEOTIDE SEQUENCE [LARGE SCALE GENOMIC DNA]</scope>
    <source>
        <strain evidence="3 4">DSM 19078</strain>
    </source>
</reference>
<evidence type="ECO:0000256" key="1">
    <source>
        <dbReference type="SAM" id="Coils"/>
    </source>
</evidence>